<dbReference type="Proteomes" id="UP000245711">
    <property type="component" value="Plasmid pRB98"/>
</dbReference>
<keyword evidence="3" id="KW-1185">Reference proteome</keyword>
<keyword evidence="1" id="KW-0472">Membrane</keyword>
<feature type="transmembrane region" description="Helical" evidence="1">
    <location>
        <begin position="6"/>
        <end position="25"/>
    </location>
</feature>
<gene>
    <name evidence="2" type="ORF">CBI38_32405</name>
</gene>
<name>A0A2S2C5V8_9NOCA</name>
<evidence type="ECO:0000256" key="1">
    <source>
        <dbReference type="SAM" id="Phobius"/>
    </source>
</evidence>
<feature type="transmembrane region" description="Helical" evidence="1">
    <location>
        <begin position="69"/>
        <end position="85"/>
    </location>
</feature>
<feature type="transmembrane region" description="Helical" evidence="1">
    <location>
        <begin position="91"/>
        <end position="115"/>
    </location>
</feature>
<protein>
    <submittedName>
        <fullName evidence="2">Uncharacterized protein</fullName>
    </submittedName>
</protein>
<evidence type="ECO:0000313" key="2">
    <source>
        <dbReference type="EMBL" id="AWK76203.1"/>
    </source>
</evidence>
<keyword evidence="1" id="KW-0812">Transmembrane</keyword>
<accession>A0A2S2C5V8</accession>
<keyword evidence="1" id="KW-1133">Transmembrane helix</keyword>
<sequence length="139" mass="15608">MLESLVFAVVVAAACVFAGAVYGRWRLRTGRFRPEECVVWKAIEHGDPLPAEADGEVIRDLLIRHKKSRTRWIIFNAVGLVLLPVKCLDEFLGGGVTADTGWTILFAISVSMWLWTDARRLARIRLLLAQLDASCVRRC</sequence>
<proteinExistence type="predicted"/>
<geneLocation type="plasmid" evidence="3">
    <name>prb98</name>
</geneLocation>
<dbReference type="EMBL" id="CP021355">
    <property type="protein sequence ID" value="AWK76203.1"/>
    <property type="molecule type" value="Genomic_DNA"/>
</dbReference>
<organism evidence="2 3">
    <name type="scientific">Rhodococcus oxybenzonivorans</name>
    <dbReference type="NCBI Taxonomy" id="1990687"/>
    <lineage>
        <taxon>Bacteria</taxon>
        <taxon>Bacillati</taxon>
        <taxon>Actinomycetota</taxon>
        <taxon>Actinomycetes</taxon>
        <taxon>Mycobacteriales</taxon>
        <taxon>Nocardiaceae</taxon>
        <taxon>Rhodococcus</taxon>
    </lineage>
</organism>
<evidence type="ECO:0000313" key="3">
    <source>
        <dbReference type="Proteomes" id="UP000245711"/>
    </source>
</evidence>
<keyword evidence="2" id="KW-0614">Plasmid</keyword>
<dbReference type="KEGG" id="roz:CBI38_32405"/>
<reference evidence="2 3" key="1">
    <citation type="submission" date="2017-05" db="EMBL/GenBank/DDBJ databases">
        <title>Isolation of Rhodococcus sp. S2-17 biodegrading of BP-3.</title>
        <authorList>
            <person name="Lee Y."/>
            <person name="Kim K.H."/>
            <person name="Chun B.H."/>
            <person name="Jung H.S."/>
            <person name="Jeon C.O."/>
        </authorList>
    </citation>
    <scope>NUCLEOTIDE SEQUENCE [LARGE SCALE GENOMIC DNA]</scope>
    <source>
        <strain evidence="2 3">S2-17</strain>
        <plasmid evidence="3">prb98</plasmid>
    </source>
</reference>
<dbReference type="AlphaFoldDB" id="A0A2S2C5V8"/>